<gene>
    <name evidence="1" type="ORF">GCM10023151_21180</name>
</gene>
<comment type="caution">
    <text evidence="1">The sequence shown here is derived from an EMBL/GenBank/DDBJ whole genome shotgun (WGS) entry which is preliminary data.</text>
</comment>
<dbReference type="InterPro" id="IPR043148">
    <property type="entry name" value="TagF_C"/>
</dbReference>
<evidence type="ECO:0008006" key="3">
    <source>
        <dbReference type="Google" id="ProtNLM"/>
    </source>
</evidence>
<keyword evidence="2" id="KW-1185">Reference proteome</keyword>
<sequence length="518" mass="59178">MNIGLVNIYAFRPHMEHLYFLAKTLEDAGHNTHFLTCDAALSDCYPRSLKDTSKLSECSKCIIGGIRSYPVGNVTSIKKKTQHHITEDELRNIALSSACTLNRTESDDDHHLAEVEKTVEKLIPSIAKTYNSATNWIRNNQLDGVVVFNGRMDVTRAITYACEIENVPFITHERTWFGDGLRLNPGSNCLSIKHVDKLVQEFDSKPLTKEQALLAGNHIAQRFLQSNTLEWRLYNANPEPAKWPINTQGKKVLVIPSSKNEFAGHDEWKSTWKSNTDALNDYMQAFNINPQQMVIRFHPNWAENIGAVKGEKSIYHYSEWANAKGVHVVSSDSKLSTYDLIQQADIVIMNGGSSAVEAGACGKEVICLGPSPYMNCRFVRCFQRKEELYDSEKIVDISPVEIIQSTLRYVYLRARRFPQYIDNVKARTTTRYEYYSGADPDVLIRMFKSNQVEAYDKSFEQTDEDELEVIKKIIEKRWRELVSPKSMNSNLGHRLKISRRGGFKLIDGLRDHLKRGDR</sequence>
<dbReference type="RefSeq" id="WP_345293193.1">
    <property type="nucleotide sequence ID" value="NZ_BAABFV010000002.1"/>
</dbReference>
<dbReference type="SUPFAM" id="SSF53756">
    <property type="entry name" value="UDP-Glycosyltransferase/glycogen phosphorylase"/>
    <property type="match status" value="1"/>
</dbReference>
<dbReference type="Proteomes" id="UP001501011">
    <property type="component" value="Unassembled WGS sequence"/>
</dbReference>
<dbReference type="Gene3D" id="3.40.50.12580">
    <property type="match status" value="1"/>
</dbReference>
<evidence type="ECO:0000313" key="2">
    <source>
        <dbReference type="Proteomes" id="UP001501011"/>
    </source>
</evidence>
<evidence type="ECO:0000313" key="1">
    <source>
        <dbReference type="EMBL" id="GAA4364682.1"/>
    </source>
</evidence>
<reference evidence="2" key="1">
    <citation type="journal article" date="2019" name="Int. J. Syst. Evol. Microbiol.">
        <title>The Global Catalogue of Microorganisms (GCM) 10K type strain sequencing project: providing services to taxonomists for standard genome sequencing and annotation.</title>
        <authorList>
            <consortium name="The Broad Institute Genomics Platform"/>
            <consortium name="The Broad Institute Genome Sequencing Center for Infectious Disease"/>
            <person name="Wu L."/>
            <person name="Ma J."/>
        </authorList>
    </citation>
    <scope>NUCLEOTIDE SEQUENCE [LARGE SCALE GENOMIC DNA]</scope>
    <source>
        <strain evidence="2">JCM 17728</strain>
    </source>
</reference>
<accession>A0ABP8IQD4</accession>
<protein>
    <recommendedName>
        <fullName evidence="3">Capsule biosynthesis protein</fullName>
    </recommendedName>
</protein>
<dbReference type="EMBL" id="BAABFV010000002">
    <property type="protein sequence ID" value="GAA4364682.1"/>
    <property type="molecule type" value="Genomic_DNA"/>
</dbReference>
<proteinExistence type="predicted"/>
<organism evidence="1 2">
    <name type="scientific">Kangiella marina</name>
    <dbReference type="NCBI Taxonomy" id="1079178"/>
    <lineage>
        <taxon>Bacteria</taxon>
        <taxon>Pseudomonadati</taxon>
        <taxon>Pseudomonadota</taxon>
        <taxon>Gammaproteobacteria</taxon>
        <taxon>Kangiellales</taxon>
        <taxon>Kangiellaceae</taxon>
        <taxon>Kangiella</taxon>
    </lineage>
</organism>
<name>A0ABP8IQD4_9GAMM</name>